<dbReference type="PANTHER" id="PTHR36842:SF1">
    <property type="entry name" value="PROTEIN TOLB"/>
    <property type="match status" value="1"/>
</dbReference>
<dbReference type="OrthoDB" id="9760276at2"/>
<name>A0A0U4A6L4_9BACT</name>
<keyword evidence="3" id="KW-0732">Signal</keyword>
<organism evidence="4 5">
    <name type="scientific">Hymenobacter sedentarius</name>
    <dbReference type="NCBI Taxonomy" id="1411621"/>
    <lineage>
        <taxon>Bacteria</taxon>
        <taxon>Pseudomonadati</taxon>
        <taxon>Bacteroidota</taxon>
        <taxon>Cytophagia</taxon>
        <taxon>Cytophagales</taxon>
        <taxon>Hymenobacteraceae</taxon>
        <taxon>Hymenobacter</taxon>
    </lineage>
</organism>
<evidence type="ECO:0000256" key="2">
    <source>
        <dbReference type="SAM" id="MobiDB-lite"/>
    </source>
</evidence>
<proteinExistence type="inferred from homology"/>
<feature type="compositionally biased region" description="Low complexity" evidence="2">
    <location>
        <begin position="699"/>
        <end position="709"/>
    </location>
</feature>
<evidence type="ECO:0000256" key="3">
    <source>
        <dbReference type="SAM" id="SignalP"/>
    </source>
</evidence>
<evidence type="ECO:0000313" key="5">
    <source>
        <dbReference type="Proteomes" id="UP000059542"/>
    </source>
</evidence>
<dbReference type="AlphaFoldDB" id="A0A0U4A6L4"/>
<protein>
    <recommendedName>
        <fullName evidence="6">Bacterial surface antigen (D15) domain-containing protein</fullName>
    </recommendedName>
</protein>
<dbReference type="Gene3D" id="2.120.10.30">
    <property type="entry name" value="TolB, C-terminal domain"/>
    <property type="match status" value="1"/>
</dbReference>
<accession>A0A0U4A6L4</accession>
<reference evidence="4 5" key="1">
    <citation type="submission" date="2015-12" db="EMBL/GenBank/DDBJ databases">
        <authorList>
            <person name="Shamseldin A."/>
            <person name="Moawad H."/>
            <person name="Abd El-Rahim W.M."/>
            <person name="Sadowsky M.J."/>
        </authorList>
    </citation>
    <scope>NUCLEOTIDE SEQUENCE [LARGE SCALE GENOMIC DNA]</scope>
    <source>
        <strain evidence="4 5">DG5B</strain>
    </source>
</reference>
<dbReference type="SUPFAM" id="SSF69304">
    <property type="entry name" value="Tricorn protease N-terminal domain"/>
    <property type="match status" value="1"/>
</dbReference>
<keyword evidence="5" id="KW-1185">Reference proteome</keyword>
<dbReference type="Proteomes" id="UP000059542">
    <property type="component" value="Chromosome"/>
</dbReference>
<dbReference type="InterPro" id="IPR011042">
    <property type="entry name" value="6-blade_b-propeller_TolB-like"/>
</dbReference>
<feature type="signal peptide" evidence="3">
    <location>
        <begin position="1"/>
        <end position="27"/>
    </location>
</feature>
<dbReference type="RefSeq" id="WP_068188897.1">
    <property type="nucleotide sequence ID" value="NZ_CP013909.1"/>
</dbReference>
<dbReference type="STRING" id="1411621.AUC43_01440"/>
<feature type="region of interest" description="Disordered" evidence="2">
    <location>
        <begin position="607"/>
        <end position="709"/>
    </location>
</feature>
<dbReference type="InterPro" id="IPR011659">
    <property type="entry name" value="WD40"/>
</dbReference>
<dbReference type="Pfam" id="PF07676">
    <property type="entry name" value="PD40"/>
    <property type="match status" value="1"/>
</dbReference>
<evidence type="ECO:0000256" key="1">
    <source>
        <dbReference type="ARBA" id="ARBA00009820"/>
    </source>
</evidence>
<dbReference type="Gene3D" id="2.40.160.50">
    <property type="entry name" value="membrane protein fhac: a member of the omp85/tpsb transporter family"/>
    <property type="match status" value="1"/>
</dbReference>
<feature type="compositionally biased region" description="Low complexity" evidence="2">
    <location>
        <begin position="633"/>
        <end position="647"/>
    </location>
</feature>
<evidence type="ECO:0000313" key="4">
    <source>
        <dbReference type="EMBL" id="ALW83884.1"/>
    </source>
</evidence>
<dbReference type="EMBL" id="CP013909">
    <property type="protein sequence ID" value="ALW83884.1"/>
    <property type="molecule type" value="Genomic_DNA"/>
</dbReference>
<dbReference type="KEGG" id="hyg:AUC43_01440"/>
<sequence length="1101" mass="122935">MNILLSAKRTLGTLVLLPLLLTTTARAQTAQEPFGRVRIQYKPFRWQQLSTQNFNVMYYEGGEASARRAAEYAEKELQRITALIGYYPYSKTTLLFYNSVGDLRQSNIGLTATQQQVNGGETPLARMSKVQIAFTGQETEFKRELSTQITEVLLNDMMYGGSLKEVLQSSYLLQLPNWFISGASAYAAEGWSVDMDGFMRDMSKQYPTGTRTAPYFLRNHTLAGQSIWNYVAERYGYTTIQNILNLTRITRDVEVGISSSLNVPYKVFLKDWLTYYRELNGQPVATLVEPDQKFRQSDRNRHADVFSQPIISPNGQMVAYAQNEQGRYRVVAMNRDGSHRRILSRGGHKTPDQQIETRLPALAWRGNSQVAVAEMSRGEMALHLRDADGRGLVRRVREAIRFSRPASLFGAYDQVLSMSYAPDGKALVFSAVRNGQNDIYLLRAGSRKAEQLTNDLFDDVQPVFLPGGQGLVFSSNRYLDSAGRAHTATFQNVVNNYDLFVYHLDGRATPVETLVSTISNETRPRAISDDEVLYLGEESGVRQLYRYSLKTKERALLTKWLPNTQDFDYSALTSALVFVAPAQARDILYVYPTFPLPAALPLTKTARQQTLEDRSAPPRAAAPKPAPIPAQAPAPVSAAAAPPDTTAPAPPATPADSAATPPAAPAPRKKASETVNTSDYQFEEDEPAQPAQSRRRRTAPTAAVAAAQPQAEVPTLTGPFRYDTRFMADNVSTSLYVDPLLGLGLQFKAALTDVLENQRIDASLFGLFDLRTSNIRASYTNLTHRYDWGVAYQKQAYFFDINSGRYRYGRHEIAPTIAYPLTHNLSVRGGPRFVNISRTLLGDVSTEDDKNTNYLGYNGEIVFDNSIATGVNMVSGTRLKASVLNHTNINDKGLSFGKFVVDLRHYQKISRSIVWANRASYGQFFGRRPQIFRLGGMDDWLNAAYQDGTRFIPNYSAPDQVFNQEFVTNLRGFDYSARSGPRYVLFNSELRIPIVQYFARKPIYSGFFRNLQLTGFADAGTAYSGTNPFGTDNSANTEQVIPAGNFFSATVINFRNPFLIGYGVGARTTLLGFYGKVDVAWGQEDYVTHGPKFYFSLGYDF</sequence>
<feature type="chain" id="PRO_5006846837" description="Bacterial surface antigen (D15) domain-containing protein" evidence="3">
    <location>
        <begin position="28"/>
        <end position="1101"/>
    </location>
</feature>
<comment type="similarity">
    <text evidence="1">Belongs to the TolB family.</text>
</comment>
<gene>
    <name evidence="4" type="ORF">AUC43_01440</name>
</gene>
<dbReference type="PANTHER" id="PTHR36842">
    <property type="entry name" value="PROTEIN TOLB HOMOLOG"/>
    <property type="match status" value="1"/>
</dbReference>
<evidence type="ECO:0008006" key="6">
    <source>
        <dbReference type="Google" id="ProtNLM"/>
    </source>
</evidence>